<keyword evidence="4 10" id="KW-0812">Transmembrane</keyword>
<name>A0AAX3BA20_9SPIR</name>
<feature type="transmembrane region" description="Helical" evidence="10">
    <location>
        <begin position="216"/>
        <end position="232"/>
    </location>
</feature>
<evidence type="ECO:0000256" key="5">
    <source>
        <dbReference type="ARBA" id="ARBA00022927"/>
    </source>
</evidence>
<dbReference type="Gene3D" id="1.10.3370.10">
    <property type="entry name" value="SecY subunit domain"/>
    <property type="match status" value="1"/>
</dbReference>
<evidence type="ECO:0000256" key="7">
    <source>
        <dbReference type="ARBA" id="ARBA00023010"/>
    </source>
</evidence>
<dbReference type="PIRSF" id="PIRSF004557">
    <property type="entry name" value="SecY"/>
    <property type="match status" value="1"/>
</dbReference>
<dbReference type="InterPro" id="IPR023201">
    <property type="entry name" value="SecY_dom_sf"/>
</dbReference>
<feature type="transmembrane region" description="Helical" evidence="10">
    <location>
        <begin position="308"/>
        <end position="326"/>
    </location>
</feature>
<dbReference type="Pfam" id="PF00344">
    <property type="entry name" value="SecY"/>
    <property type="match status" value="1"/>
</dbReference>
<comment type="similarity">
    <text evidence="2 10 11">Belongs to the SecY/SEC61-alpha family.</text>
</comment>
<gene>
    <name evidence="10 12" type="primary">secY</name>
    <name evidence="12" type="ORF">KDW03_05990</name>
</gene>
<feature type="transmembrane region" description="Helical" evidence="10">
    <location>
        <begin position="267"/>
        <end position="288"/>
    </location>
</feature>
<feature type="transmembrane region" description="Helical" evidence="10">
    <location>
        <begin position="150"/>
        <end position="170"/>
    </location>
</feature>
<evidence type="ECO:0000313" key="12">
    <source>
        <dbReference type="EMBL" id="URA09057.1"/>
    </source>
</evidence>
<evidence type="ECO:0000256" key="2">
    <source>
        <dbReference type="ARBA" id="ARBA00005751"/>
    </source>
</evidence>
<keyword evidence="6 10" id="KW-1133">Transmembrane helix</keyword>
<dbReference type="GO" id="GO:0005886">
    <property type="term" value="C:plasma membrane"/>
    <property type="evidence" value="ECO:0007669"/>
    <property type="project" value="UniProtKB-SubCell"/>
</dbReference>
<dbReference type="GO" id="GO:0006605">
    <property type="term" value="P:protein targeting"/>
    <property type="evidence" value="ECO:0007669"/>
    <property type="project" value="UniProtKB-UniRule"/>
</dbReference>
<organism evidence="12 13">
    <name type="scientific">Thermospira aquatica</name>
    <dbReference type="NCBI Taxonomy" id="2828656"/>
    <lineage>
        <taxon>Bacteria</taxon>
        <taxon>Pseudomonadati</taxon>
        <taxon>Spirochaetota</taxon>
        <taxon>Spirochaetia</taxon>
        <taxon>Brevinematales</taxon>
        <taxon>Thermospiraceae</taxon>
        <taxon>Thermospira</taxon>
    </lineage>
</organism>
<comment type="subunit">
    <text evidence="10">Component of the Sec protein translocase complex. Heterotrimer consisting of SecY, SecE and SecG subunits. The heterotrimers can form oligomers, although 1 heterotrimer is thought to be able to translocate proteins. Interacts with the ribosome. Interacts with SecDF, and other proteins may be involved. Interacts with SecA.</text>
</comment>
<reference evidence="12" key="2">
    <citation type="submission" date="2022-06" db="EMBL/GenBank/DDBJ databases">
        <title>Thermospira aquatica gen. nov., sp. nov.</title>
        <authorList>
            <person name="Ben Ali Gam Z."/>
            <person name="Labat M."/>
        </authorList>
    </citation>
    <scope>NUCLEOTIDE SEQUENCE</scope>
    <source>
        <strain evidence="12">F1F22</strain>
    </source>
</reference>
<dbReference type="GO" id="GO:0065002">
    <property type="term" value="P:intracellular protein transmembrane transport"/>
    <property type="evidence" value="ECO:0007669"/>
    <property type="project" value="UniProtKB-UniRule"/>
</dbReference>
<dbReference type="InterPro" id="IPR002208">
    <property type="entry name" value="SecY/SEC61-alpha"/>
</dbReference>
<evidence type="ECO:0000313" key="13">
    <source>
        <dbReference type="Proteomes" id="UP001056539"/>
    </source>
</evidence>
<feature type="transmembrane region" description="Helical" evidence="10">
    <location>
        <begin position="394"/>
        <end position="414"/>
    </location>
</feature>
<evidence type="ECO:0000256" key="10">
    <source>
        <dbReference type="HAMAP-Rule" id="MF_01465"/>
    </source>
</evidence>
<dbReference type="GO" id="GO:0043952">
    <property type="term" value="P:protein transport by the Sec complex"/>
    <property type="evidence" value="ECO:0007669"/>
    <property type="project" value="UniProtKB-UniRule"/>
</dbReference>
<dbReference type="InterPro" id="IPR026593">
    <property type="entry name" value="SecY"/>
</dbReference>
<dbReference type="Proteomes" id="UP001056539">
    <property type="component" value="Chromosome"/>
</dbReference>
<dbReference type="EMBL" id="CP073355">
    <property type="protein sequence ID" value="URA09057.1"/>
    <property type="molecule type" value="Genomic_DNA"/>
</dbReference>
<comment type="subcellular location">
    <subcellularLocation>
        <location evidence="10">Cell membrane</location>
        <topology evidence="10">Multi-pass membrane protein</topology>
    </subcellularLocation>
    <subcellularLocation>
        <location evidence="1">Membrane</location>
        <topology evidence="1">Multi-pass membrane protein</topology>
    </subcellularLocation>
</comment>
<dbReference type="SUPFAM" id="SSF103491">
    <property type="entry name" value="Preprotein translocase SecY subunit"/>
    <property type="match status" value="1"/>
</dbReference>
<feature type="transmembrane region" description="Helical" evidence="10">
    <location>
        <begin position="182"/>
        <end position="204"/>
    </location>
</feature>
<keyword evidence="8 10" id="KW-0472">Membrane</keyword>
<comment type="function">
    <text evidence="10">The central subunit of the protein translocation channel SecYEG. Consists of two halves formed by TMs 1-5 and 6-10. These two domains form a lateral gate at the front which open onto the bilayer between TMs 2 and 7, and are clamped together by SecE at the back. The channel is closed by both a pore ring composed of hydrophobic SecY resides and a short helix (helix 2A) on the extracellular side of the membrane which forms a plug. The plug probably moves laterally to allow the channel to open. The ring and the pore may move independently.</text>
</comment>
<dbReference type="PRINTS" id="PR00303">
    <property type="entry name" value="SECYTRNLCASE"/>
</dbReference>
<dbReference type="AlphaFoldDB" id="A0AAX3BA20"/>
<protein>
    <recommendedName>
        <fullName evidence="9 10">Protein translocase subunit SecY</fullName>
    </recommendedName>
</protein>
<dbReference type="KEGG" id="taqu:KDW03_05990"/>
<feature type="transmembrane region" description="Helical" evidence="10">
    <location>
        <begin position="366"/>
        <end position="388"/>
    </location>
</feature>
<evidence type="ECO:0000256" key="9">
    <source>
        <dbReference type="ARBA" id="ARBA00039733"/>
    </source>
</evidence>
<keyword evidence="3 10" id="KW-0813">Transport</keyword>
<evidence type="ECO:0000256" key="1">
    <source>
        <dbReference type="ARBA" id="ARBA00004141"/>
    </source>
</evidence>
<keyword evidence="10" id="KW-1003">Cell membrane</keyword>
<reference evidence="12" key="1">
    <citation type="submission" date="2021-04" db="EMBL/GenBank/DDBJ databases">
        <authorList>
            <person name="Postec A."/>
        </authorList>
    </citation>
    <scope>NUCLEOTIDE SEQUENCE</scope>
    <source>
        <strain evidence="12">F1F22</strain>
    </source>
</reference>
<dbReference type="HAMAP" id="MF_01465">
    <property type="entry name" value="SecY"/>
    <property type="match status" value="1"/>
</dbReference>
<dbReference type="PANTHER" id="PTHR10906">
    <property type="entry name" value="SECY/SEC61-ALPHA FAMILY MEMBER"/>
    <property type="match status" value="1"/>
</dbReference>
<evidence type="ECO:0000256" key="3">
    <source>
        <dbReference type="ARBA" id="ARBA00022448"/>
    </source>
</evidence>
<keyword evidence="5 10" id="KW-0653">Protein transport</keyword>
<dbReference type="InterPro" id="IPR030659">
    <property type="entry name" value="SecY_CS"/>
</dbReference>
<proteinExistence type="inferred from homology"/>
<keyword evidence="7 10" id="KW-0811">Translocation</keyword>
<dbReference type="FunFam" id="1.10.3370.10:FF:000001">
    <property type="entry name" value="Preprotein translocase subunit SecY"/>
    <property type="match status" value="1"/>
</dbReference>
<evidence type="ECO:0000256" key="4">
    <source>
        <dbReference type="ARBA" id="ARBA00022692"/>
    </source>
</evidence>
<accession>A0AAX3BA20</accession>
<sequence length="438" mass="49213">MIKAFLNIFKIEDLRKRFLFLIGMLVVYRIGAHIPVPGVDLGELLANRGFFSEGAFGNLMNLFSGGARENISIFSLGIMPYITAMIIMQLLKAIFPSLDKEFREGPEGRRKFLQYSRYGTVLVTLIQGFLYARSLVASAPQFILSSFSPVAFIIVFSLTVTAGTLVLLWMGEQITERGIGNGVSIIIMAGIIARLPRALIQLVLQVQRGTMDPMNLIIVLGLFFLVIALVVFEEQALRHIPIQHTRRAGGAQGIASSMPFKINPTGVIPIIFGSSIMMFFTPIFSWLRRLWDVPFMRSLETLAQHGNSLYNIVYFLFILFFAYFYLEVELNPHDIAEDLRRRGDFIPGVRPGTQTEDYIAGVLYRLTLPGAIFIGVIALLPTFILRYINIPAELAFLMGGTSLIIMVNVALETLKQIESQLLMHRMDGFIEKRSLRSK</sequence>
<evidence type="ECO:0000256" key="8">
    <source>
        <dbReference type="ARBA" id="ARBA00023136"/>
    </source>
</evidence>
<feature type="transmembrane region" description="Helical" evidence="10">
    <location>
        <begin position="112"/>
        <end position="130"/>
    </location>
</feature>
<keyword evidence="13" id="KW-1185">Reference proteome</keyword>
<dbReference type="NCBIfam" id="TIGR00967">
    <property type="entry name" value="3a0501s007"/>
    <property type="match status" value="1"/>
</dbReference>
<feature type="transmembrane region" description="Helical" evidence="10">
    <location>
        <begin position="71"/>
        <end position="91"/>
    </location>
</feature>
<evidence type="ECO:0000256" key="6">
    <source>
        <dbReference type="ARBA" id="ARBA00022989"/>
    </source>
</evidence>
<evidence type="ECO:0000256" key="11">
    <source>
        <dbReference type="RuleBase" id="RU004349"/>
    </source>
</evidence>
<dbReference type="RefSeq" id="WP_271434183.1">
    <property type="nucleotide sequence ID" value="NZ_CP073355.1"/>
</dbReference>
<feature type="transmembrane region" description="Helical" evidence="10">
    <location>
        <begin position="18"/>
        <end position="36"/>
    </location>
</feature>
<dbReference type="PROSITE" id="PS00756">
    <property type="entry name" value="SECY_2"/>
    <property type="match status" value="1"/>
</dbReference>